<evidence type="ECO:0000256" key="1">
    <source>
        <dbReference type="ARBA" id="ARBA00022490"/>
    </source>
</evidence>
<dbReference type="HAMAP" id="MF_02122">
    <property type="entry name" value="DapD_type2"/>
    <property type="match status" value="1"/>
</dbReference>
<evidence type="ECO:0000256" key="4">
    <source>
        <dbReference type="ARBA" id="ARBA00022915"/>
    </source>
</evidence>
<keyword evidence="1" id="KW-0963">Cytoplasm</keyword>
<dbReference type="AlphaFoldDB" id="C8PHX4"/>
<dbReference type="InterPro" id="IPR001451">
    <property type="entry name" value="Hexapep"/>
</dbReference>
<accession>C8PHX4</accession>
<evidence type="ECO:0000256" key="5">
    <source>
        <dbReference type="ARBA" id="ARBA00023154"/>
    </source>
</evidence>
<dbReference type="InterPro" id="IPR026586">
    <property type="entry name" value="Type2_DapD"/>
</dbReference>
<dbReference type="GO" id="GO:0009089">
    <property type="term" value="P:lysine biosynthetic process via diaminopimelate"/>
    <property type="evidence" value="ECO:0007669"/>
    <property type="project" value="UniProtKB-UniPathway"/>
</dbReference>
<proteinExistence type="inferred from homology"/>
<dbReference type="InterPro" id="IPR032784">
    <property type="entry name" value="THDPS_M"/>
</dbReference>
<dbReference type="InterPro" id="IPR011004">
    <property type="entry name" value="Trimer_LpxA-like_sf"/>
</dbReference>
<dbReference type="EMBL" id="ACYG01000024">
    <property type="protein sequence ID" value="EEV17738.1"/>
    <property type="molecule type" value="Genomic_DNA"/>
</dbReference>
<organism evidence="8 9">
    <name type="scientific">Campylobacter gracilis RM3268</name>
    <dbReference type="NCBI Taxonomy" id="553220"/>
    <lineage>
        <taxon>Bacteria</taxon>
        <taxon>Pseudomonadati</taxon>
        <taxon>Campylobacterota</taxon>
        <taxon>Epsilonproteobacteria</taxon>
        <taxon>Campylobacterales</taxon>
        <taxon>Campylobacteraceae</taxon>
        <taxon>Campylobacter</taxon>
    </lineage>
</organism>
<gene>
    <name evidence="8" type="ORF">CAMGR0001_0570</name>
</gene>
<sequence>MSKEFKTIEELNELIQGVRAAKGYRDPIMWAIGRVFKGRAEGHKSLSVNYAYVNFKDGLVSAAVLIHALAECGEVVDFSGSECVLPLTHKALKKAIEALKFLQPDAKEGAHKNLQVLLAVKEAMKSDEHASFCTSFIFEDAAPKSVESVYLKLYALSLNLCEPRTLNLDGAFSVLPNVAWDENARPIELWWLRENEISLKMQGRYPRIISVDKFPRYLSHVVPPQNVRILDDAKVRLGAHIAAGTTVMPGAAYVNFNAGTTGSVMIEGRVSSSVVVGEGSDIGGGASILGVLSGTNGNAVSIGKHCLLGANSVTGIPLGDRCIVDAGIAVLEGTKVFIAQKDREVLAALNAGFAFDREIYKGLELAGLSGLHFRQNSQSGQITASVSKRAIKLNAELH</sequence>
<dbReference type="CDD" id="cd04649">
    <property type="entry name" value="LbH_THP_succinylT_putative"/>
    <property type="match status" value="1"/>
</dbReference>
<dbReference type="RefSeq" id="WP_005871336.1">
    <property type="nucleotide sequence ID" value="NZ_ACYG01000024.1"/>
</dbReference>
<name>C8PHX4_9BACT</name>
<dbReference type="Proteomes" id="UP000005709">
    <property type="component" value="Unassembled WGS sequence"/>
</dbReference>
<evidence type="ECO:0000313" key="8">
    <source>
        <dbReference type="EMBL" id="EEV17738.1"/>
    </source>
</evidence>
<dbReference type="STRING" id="824.CGRAC_1787"/>
<dbReference type="UniPathway" id="UPA00034">
    <property type="reaction ID" value="UER00019"/>
</dbReference>
<dbReference type="Gene3D" id="3.30.70.2010">
    <property type="match status" value="1"/>
</dbReference>
<reference evidence="8 9" key="1">
    <citation type="submission" date="2009-07" db="EMBL/GenBank/DDBJ databases">
        <authorList>
            <person name="Madupu R."/>
            <person name="Sebastian Y."/>
            <person name="Durkin A.S."/>
            <person name="Torralba M."/>
            <person name="Methe B."/>
            <person name="Sutton G.G."/>
            <person name="Strausberg R.L."/>
            <person name="Nelson K.E."/>
        </authorList>
    </citation>
    <scope>NUCLEOTIDE SEQUENCE [LARGE SCALE GENOMIC DNA]</scope>
    <source>
        <strain evidence="8 9">RM3268</strain>
    </source>
</reference>
<dbReference type="Pfam" id="PF14790">
    <property type="entry name" value="THDPS_N"/>
    <property type="match status" value="1"/>
</dbReference>
<keyword evidence="4" id="KW-0220">Diaminopimelate biosynthesis</keyword>
<evidence type="ECO:0000256" key="6">
    <source>
        <dbReference type="ARBA" id="ARBA00023315"/>
    </source>
</evidence>
<evidence type="ECO:0000259" key="7">
    <source>
        <dbReference type="Pfam" id="PF14789"/>
    </source>
</evidence>
<dbReference type="Pfam" id="PF14602">
    <property type="entry name" value="Hexapep_2"/>
    <property type="match status" value="1"/>
</dbReference>
<dbReference type="Pfam" id="PF14789">
    <property type="entry name" value="THDPS_M"/>
    <property type="match status" value="1"/>
</dbReference>
<comment type="caution">
    <text evidence="8">The sequence shown here is derived from an EMBL/GenBank/DDBJ whole genome shotgun (WGS) entry which is preliminary data.</text>
</comment>
<dbReference type="Gene3D" id="3.30.60.70">
    <property type="entry name" value="Trimeric LpxA-like enzymes"/>
    <property type="match status" value="1"/>
</dbReference>
<dbReference type="OrthoDB" id="9782799at2"/>
<evidence type="ECO:0000256" key="2">
    <source>
        <dbReference type="ARBA" id="ARBA00022605"/>
    </source>
</evidence>
<evidence type="ECO:0000313" key="9">
    <source>
        <dbReference type="Proteomes" id="UP000005709"/>
    </source>
</evidence>
<keyword evidence="2" id="KW-0028">Amino-acid biosynthesis</keyword>
<dbReference type="GO" id="GO:0008666">
    <property type="term" value="F:2,3,4,5-tetrahydropyridine-2,6-dicarboxylate N-succinyltransferase activity"/>
    <property type="evidence" value="ECO:0007669"/>
    <property type="project" value="InterPro"/>
</dbReference>
<protein>
    <submittedName>
        <fullName evidence="8">Putative 2,3,4,5-tetrahydropyridine-2,6-dicarboxylate N-succinyltransferase</fullName>
    </submittedName>
</protein>
<feature type="domain" description="2,3,4,5-tetrahydropyridine-2,6-dicarboxylate N-succinyltransferase middle" evidence="7">
    <location>
        <begin position="175"/>
        <end position="216"/>
    </location>
</feature>
<keyword evidence="6" id="KW-0012">Acyltransferase</keyword>
<dbReference type="InterPro" id="IPR038361">
    <property type="entry name" value="THDPS_M_sf"/>
</dbReference>
<dbReference type="GO" id="GO:0019877">
    <property type="term" value="P:diaminopimelate biosynthetic process"/>
    <property type="evidence" value="ECO:0007669"/>
    <property type="project" value="UniProtKB-KW"/>
</dbReference>
<keyword evidence="5" id="KW-0457">Lysine biosynthesis</keyword>
<keyword evidence="9" id="KW-1185">Reference proteome</keyword>
<dbReference type="Gene3D" id="2.160.10.10">
    <property type="entry name" value="Hexapeptide repeat proteins"/>
    <property type="match status" value="1"/>
</dbReference>
<evidence type="ECO:0000256" key="3">
    <source>
        <dbReference type="ARBA" id="ARBA00022679"/>
    </source>
</evidence>
<dbReference type="SUPFAM" id="SSF51161">
    <property type="entry name" value="Trimeric LpxA-like enzymes"/>
    <property type="match status" value="1"/>
</dbReference>
<keyword evidence="3 8" id="KW-0808">Transferase</keyword>
<dbReference type="eggNOG" id="COG2171">
    <property type="taxonomic scope" value="Bacteria"/>
</dbReference>